<protein>
    <submittedName>
        <fullName evidence="2">Uncharacterized protein</fullName>
    </submittedName>
</protein>
<organism evidence="2 3">
    <name type="scientific">Platanthera guangdongensis</name>
    <dbReference type="NCBI Taxonomy" id="2320717"/>
    <lineage>
        <taxon>Eukaryota</taxon>
        <taxon>Viridiplantae</taxon>
        <taxon>Streptophyta</taxon>
        <taxon>Embryophyta</taxon>
        <taxon>Tracheophyta</taxon>
        <taxon>Spermatophyta</taxon>
        <taxon>Magnoliopsida</taxon>
        <taxon>Liliopsida</taxon>
        <taxon>Asparagales</taxon>
        <taxon>Orchidaceae</taxon>
        <taxon>Orchidoideae</taxon>
        <taxon>Orchideae</taxon>
        <taxon>Orchidinae</taxon>
        <taxon>Platanthera</taxon>
    </lineage>
</organism>
<comment type="caution">
    <text evidence="2">The sequence shown here is derived from an EMBL/GenBank/DDBJ whole genome shotgun (WGS) entry which is preliminary data.</text>
</comment>
<evidence type="ECO:0000313" key="3">
    <source>
        <dbReference type="Proteomes" id="UP001412067"/>
    </source>
</evidence>
<proteinExistence type="predicted"/>
<evidence type="ECO:0000313" key="2">
    <source>
        <dbReference type="EMBL" id="KAK8961887.1"/>
    </source>
</evidence>
<gene>
    <name evidence="2" type="ORF">KSP40_PGU019504</name>
</gene>
<feature type="region of interest" description="Disordered" evidence="1">
    <location>
        <begin position="15"/>
        <end position="38"/>
    </location>
</feature>
<dbReference type="Proteomes" id="UP001412067">
    <property type="component" value="Unassembled WGS sequence"/>
</dbReference>
<keyword evidence="3" id="KW-1185">Reference proteome</keyword>
<dbReference type="EMBL" id="JBBWWR010000009">
    <property type="protein sequence ID" value="KAK8961887.1"/>
    <property type="molecule type" value="Genomic_DNA"/>
</dbReference>
<name>A0ABR2MCH5_9ASPA</name>
<reference evidence="2 3" key="1">
    <citation type="journal article" date="2022" name="Nat. Plants">
        <title>Genomes of leafy and leafless Platanthera orchids illuminate the evolution of mycoheterotrophy.</title>
        <authorList>
            <person name="Li M.H."/>
            <person name="Liu K.W."/>
            <person name="Li Z."/>
            <person name="Lu H.C."/>
            <person name="Ye Q.L."/>
            <person name="Zhang D."/>
            <person name="Wang J.Y."/>
            <person name="Li Y.F."/>
            <person name="Zhong Z.M."/>
            <person name="Liu X."/>
            <person name="Yu X."/>
            <person name="Liu D.K."/>
            <person name="Tu X.D."/>
            <person name="Liu B."/>
            <person name="Hao Y."/>
            <person name="Liao X.Y."/>
            <person name="Jiang Y.T."/>
            <person name="Sun W.H."/>
            <person name="Chen J."/>
            <person name="Chen Y.Q."/>
            <person name="Ai Y."/>
            <person name="Zhai J.W."/>
            <person name="Wu S.S."/>
            <person name="Zhou Z."/>
            <person name="Hsiao Y.Y."/>
            <person name="Wu W.L."/>
            <person name="Chen Y.Y."/>
            <person name="Lin Y.F."/>
            <person name="Hsu J.L."/>
            <person name="Li C.Y."/>
            <person name="Wang Z.W."/>
            <person name="Zhao X."/>
            <person name="Zhong W.Y."/>
            <person name="Ma X.K."/>
            <person name="Ma L."/>
            <person name="Huang J."/>
            <person name="Chen G.Z."/>
            <person name="Huang M.Z."/>
            <person name="Huang L."/>
            <person name="Peng D.H."/>
            <person name="Luo Y.B."/>
            <person name="Zou S.Q."/>
            <person name="Chen S.P."/>
            <person name="Lan S."/>
            <person name="Tsai W.C."/>
            <person name="Van de Peer Y."/>
            <person name="Liu Z.J."/>
        </authorList>
    </citation>
    <scope>NUCLEOTIDE SEQUENCE [LARGE SCALE GENOMIC DNA]</scope>
    <source>
        <strain evidence="2">Lor288</strain>
    </source>
</reference>
<accession>A0ABR2MCH5</accession>
<evidence type="ECO:0000256" key="1">
    <source>
        <dbReference type="SAM" id="MobiDB-lite"/>
    </source>
</evidence>
<sequence>MPAPDPISLLITTRRKRSSLPQARRISRMQSNRSRATDVAVRPLQLIPNEPKTPACSSWTIAKQERRRRHQTGCCIPQ</sequence>